<keyword evidence="2" id="KW-0614">Plasmid</keyword>
<name>D7BJJ0_ALLS1</name>
<accession>D7BJJ0</accession>
<evidence type="ECO:0000313" key="3">
    <source>
        <dbReference type="Proteomes" id="UP000001916"/>
    </source>
</evidence>
<feature type="compositionally biased region" description="Acidic residues" evidence="1">
    <location>
        <begin position="69"/>
        <end position="78"/>
    </location>
</feature>
<sequence length="78" mass="8672">MDLKRYTVVGQYEFTNATGDDFFVHFVEAPDPRAAALKAVQEMGSPAMVVAVFAGEHPDLYGPDSTVYDPEEEEEEDE</sequence>
<feature type="region of interest" description="Disordered" evidence="1">
    <location>
        <begin position="59"/>
        <end position="78"/>
    </location>
</feature>
<dbReference type="HOGENOM" id="CLU_2617884_0_0_0"/>
<evidence type="ECO:0000313" key="2">
    <source>
        <dbReference type="EMBL" id="ADH65346.1"/>
    </source>
</evidence>
<dbReference type="RefSeq" id="WP_013159822.1">
    <property type="nucleotide sequence ID" value="NC_014214.1"/>
</dbReference>
<protein>
    <submittedName>
        <fullName evidence="2">Uncharacterized protein</fullName>
    </submittedName>
</protein>
<keyword evidence="3" id="KW-1185">Reference proteome</keyword>
<dbReference type="Proteomes" id="UP000001916">
    <property type="component" value="Plasmid pMESIL02"/>
</dbReference>
<organism evidence="2 3">
    <name type="scientific">Allomeiothermus silvanus (strain ATCC 700542 / DSM 9946 / NBRC 106475 / NCIMB 13440 / VI-R2)</name>
    <name type="common">Thermus silvanus</name>
    <dbReference type="NCBI Taxonomy" id="526227"/>
    <lineage>
        <taxon>Bacteria</taxon>
        <taxon>Thermotogati</taxon>
        <taxon>Deinococcota</taxon>
        <taxon>Deinococci</taxon>
        <taxon>Thermales</taxon>
        <taxon>Thermaceae</taxon>
        <taxon>Allomeiothermus</taxon>
    </lineage>
</organism>
<geneLocation type="plasmid" evidence="2 3">
    <name>pMESIL02</name>
</geneLocation>
<dbReference type="EMBL" id="CP002044">
    <property type="protein sequence ID" value="ADH65346.1"/>
    <property type="molecule type" value="Genomic_DNA"/>
</dbReference>
<dbReference type="KEGG" id="msv:Mesil_3553"/>
<evidence type="ECO:0000256" key="1">
    <source>
        <dbReference type="SAM" id="MobiDB-lite"/>
    </source>
</evidence>
<reference evidence="2 3" key="1">
    <citation type="journal article" date="2010" name="Stand. Genomic Sci.">
        <title>Complete genome sequence of Meiothermus silvanus type strain (VI-R2).</title>
        <authorList>
            <person name="Sikorski J."/>
            <person name="Tindall B.J."/>
            <person name="Lowry S."/>
            <person name="Lucas S."/>
            <person name="Nolan M."/>
            <person name="Copeland A."/>
            <person name="Glavina Del Rio T."/>
            <person name="Tice H."/>
            <person name="Cheng J.F."/>
            <person name="Han C."/>
            <person name="Pitluck S."/>
            <person name="Liolios K."/>
            <person name="Ivanova N."/>
            <person name="Mavromatis K."/>
            <person name="Mikhailova N."/>
            <person name="Pati A."/>
            <person name="Goodwin L."/>
            <person name="Chen A."/>
            <person name="Palaniappan K."/>
            <person name="Land M."/>
            <person name="Hauser L."/>
            <person name="Chang Y.J."/>
            <person name="Jeffries C.D."/>
            <person name="Rohde M."/>
            <person name="Goker M."/>
            <person name="Woyke T."/>
            <person name="Bristow J."/>
            <person name="Eisen J.A."/>
            <person name="Markowitz V."/>
            <person name="Hugenholtz P."/>
            <person name="Kyrpides N.C."/>
            <person name="Klenk H.P."/>
            <person name="Lapidus A."/>
        </authorList>
    </citation>
    <scope>NUCLEOTIDE SEQUENCE [LARGE SCALE GENOMIC DNA]</scope>
    <source>
        <strain evidence="3">ATCC 700542 / DSM 9946 / VI-R2</strain>
        <plasmid evidence="3">Plasmid pMESIL02</plasmid>
    </source>
</reference>
<gene>
    <name evidence="2" type="ORF">Mesil_3553</name>
</gene>
<dbReference type="AlphaFoldDB" id="D7BJJ0"/>
<proteinExistence type="predicted"/>